<evidence type="ECO:0000259" key="3">
    <source>
        <dbReference type="Pfam" id="PF13439"/>
    </source>
</evidence>
<organism evidence="4 5">
    <name type="scientific">Thermomonas carbonis</name>
    <dbReference type="NCBI Taxonomy" id="1463158"/>
    <lineage>
        <taxon>Bacteria</taxon>
        <taxon>Pseudomonadati</taxon>
        <taxon>Pseudomonadota</taxon>
        <taxon>Gammaproteobacteria</taxon>
        <taxon>Lysobacterales</taxon>
        <taxon>Lysobacteraceae</taxon>
        <taxon>Thermomonas</taxon>
    </lineage>
</organism>
<name>A0A7G9SN49_9GAMM</name>
<dbReference type="SUPFAM" id="SSF53756">
    <property type="entry name" value="UDP-Glycosyltransferase/glycogen phosphorylase"/>
    <property type="match status" value="1"/>
</dbReference>
<evidence type="ECO:0000313" key="5">
    <source>
        <dbReference type="Proteomes" id="UP000515804"/>
    </source>
</evidence>
<gene>
    <name evidence="4" type="ORF">H9L16_11385</name>
</gene>
<dbReference type="PANTHER" id="PTHR46401:SF2">
    <property type="entry name" value="GLYCOSYLTRANSFERASE WBBK-RELATED"/>
    <property type="match status" value="1"/>
</dbReference>
<evidence type="ECO:0000256" key="1">
    <source>
        <dbReference type="ARBA" id="ARBA00022679"/>
    </source>
</evidence>
<dbReference type="InterPro" id="IPR028098">
    <property type="entry name" value="Glyco_trans_4-like_N"/>
</dbReference>
<evidence type="ECO:0000313" key="4">
    <source>
        <dbReference type="EMBL" id="QNN69274.1"/>
    </source>
</evidence>
<dbReference type="GO" id="GO:0016757">
    <property type="term" value="F:glycosyltransferase activity"/>
    <property type="evidence" value="ECO:0007669"/>
    <property type="project" value="TreeGrafter"/>
</dbReference>
<reference evidence="4 5" key="1">
    <citation type="submission" date="2020-08" db="EMBL/GenBank/DDBJ databases">
        <title>Genome sequence of Thermomonas carbonis KCTC 42013T.</title>
        <authorList>
            <person name="Hyun D.-W."/>
            <person name="Bae J.-W."/>
        </authorList>
    </citation>
    <scope>NUCLEOTIDE SEQUENCE [LARGE SCALE GENOMIC DNA]</scope>
    <source>
        <strain evidence="4 5">KCTC 42013</strain>
    </source>
</reference>
<feature type="domain" description="Glycosyltransferase subfamily 4-like N-terminal" evidence="3">
    <location>
        <begin position="73"/>
        <end position="178"/>
    </location>
</feature>
<dbReference type="KEGG" id="tcn:H9L16_11385"/>
<sequence length="375" mass="40773">MLSEGDDGRASLSVGLLATARMDAPGSMRAYADVLMQAMAMHAPDVDAKLIEIAAPAGAGTIARRMETVSLPLRAWSRRREVPHVWHVLDGSRAYIAPALERAPVVITAHDIIPQLQQDGRFAGVPPLGRAARWLWRRNGAAMRGASALVCDSDSTRQDMERAYGLPVNALVVPLPVRPSLLAKASGHVPPRETGVVLHIGNNGFYKRREQVLRIFARLDRSVAPTLVMIGPAPVQSMRELARDLQIDGAVVWIEDASDVVVADWYQRASVMVFPSLYEGFGWPVLEAMAFGLPVVCSDAGSLPEVAGTAAPCLAPDDIDGFVRETAVLLRDPALALLRARAGRTRAEAFGLQRFANDMAAVYRSTFIEWSNKRR</sequence>
<dbReference type="AlphaFoldDB" id="A0A7G9SN49"/>
<dbReference type="EMBL" id="CP060719">
    <property type="protein sequence ID" value="QNN69274.1"/>
    <property type="molecule type" value="Genomic_DNA"/>
</dbReference>
<dbReference type="InterPro" id="IPR001296">
    <property type="entry name" value="Glyco_trans_1"/>
</dbReference>
<dbReference type="GO" id="GO:0009103">
    <property type="term" value="P:lipopolysaccharide biosynthetic process"/>
    <property type="evidence" value="ECO:0007669"/>
    <property type="project" value="TreeGrafter"/>
</dbReference>
<proteinExistence type="predicted"/>
<keyword evidence="5" id="KW-1185">Reference proteome</keyword>
<evidence type="ECO:0000259" key="2">
    <source>
        <dbReference type="Pfam" id="PF00534"/>
    </source>
</evidence>
<dbReference type="RefSeq" id="WP_187551797.1">
    <property type="nucleotide sequence ID" value="NZ_BMZL01000002.1"/>
</dbReference>
<dbReference type="Proteomes" id="UP000515804">
    <property type="component" value="Chromosome"/>
</dbReference>
<dbReference type="Gene3D" id="3.40.50.2000">
    <property type="entry name" value="Glycogen Phosphorylase B"/>
    <property type="match status" value="2"/>
</dbReference>
<feature type="domain" description="Glycosyl transferase family 1" evidence="2">
    <location>
        <begin position="192"/>
        <end position="336"/>
    </location>
</feature>
<dbReference type="PANTHER" id="PTHR46401">
    <property type="entry name" value="GLYCOSYLTRANSFERASE WBBK-RELATED"/>
    <property type="match status" value="1"/>
</dbReference>
<accession>A0A7G9SN49</accession>
<protein>
    <submittedName>
        <fullName evidence="4">Glycosyltransferase</fullName>
    </submittedName>
</protein>
<dbReference type="Pfam" id="PF13439">
    <property type="entry name" value="Glyco_transf_4"/>
    <property type="match status" value="1"/>
</dbReference>
<dbReference type="Pfam" id="PF00534">
    <property type="entry name" value="Glycos_transf_1"/>
    <property type="match status" value="1"/>
</dbReference>
<keyword evidence="1 4" id="KW-0808">Transferase</keyword>